<sequence length="224" mass="25684">MDLKIGQVLTLEVEKENQENIKRYRTRVQDADDRYLYIDIPVDVKSGQLYHYWPYELSLHAVYVDAGGVAYRFPTQVKGRRGGALPLIVLSRPDPETVEKTQRRSYVRVPIALPLAVTDQNQNPLGPFKTLDVSAGGLAFEAEHRFHFHIGDRYTFYMALPFRKGGVKQLAVRGEIVRLNHSSNPDTVHVSVRFLDLGDAEEAMLVRFAFERQIELKEKGFFPH</sequence>
<evidence type="ECO:0000259" key="2">
    <source>
        <dbReference type="Pfam" id="PF12945"/>
    </source>
</evidence>
<dbReference type="GO" id="GO:0035438">
    <property type="term" value="F:cyclic-di-GMP binding"/>
    <property type="evidence" value="ECO:0007669"/>
    <property type="project" value="InterPro"/>
</dbReference>
<dbReference type="InterPro" id="IPR009875">
    <property type="entry name" value="PilZ_domain"/>
</dbReference>
<accession>A0A2R6XZ54</accession>
<evidence type="ECO:0008006" key="5">
    <source>
        <dbReference type="Google" id="ProtNLM"/>
    </source>
</evidence>
<gene>
    <name evidence="3" type="ORF">BSOLF_1620</name>
</gene>
<dbReference type="EMBL" id="PEBX01000081">
    <property type="protein sequence ID" value="PTQ55704.1"/>
    <property type="molecule type" value="Genomic_DNA"/>
</dbReference>
<dbReference type="Proteomes" id="UP000244338">
    <property type="component" value="Unassembled WGS sequence"/>
</dbReference>
<dbReference type="Gene3D" id="2.40.10.220">
    <property type="entry name" value="predicted glycosyltransferase like domains"/>
    <property type="match status" value="1"/>
</dbReference>
<dbReference type="Pfam" id="PF12945">
    <property type="entry name" value="PilZNR"/>
    <property type="match status" value="1"/>
</dbReference>
<evidence type="ECO:0000259" key="1">
    <source>
        <dbReference type="Pfam" id="PF07238"/>
    </source>
</evidence>
<organism evidence="3 4">
    <name type="scientific">Candidatus Carbonibacillus altaicus</name>
    <dbReference type="NCBI Taxonomy" id="2163959"/>
    <lineage>
        <taxon>Bacteria</taxon>
        <taxon>Bacillati</taxon>
        <taxon>Bacillota</taxon>
        <taxon>Bacilli</taxon>
        <taxon>Bacillales</taxon>
        <taxon>Candidatus Carbonibacillus</taxon>
    </lineage>
</organism>
<comment type="caution">
    <text evidence="3">The sequence shown here is derived from an EMBL/GenBank/DDBJ whole genome shotgun (WGS) entry which is preliminary data.</text>
</comment>
<feature type="domain" description="Type III secretion system flagellar brake protein YcgR PilZN" evidence="2">
    <location>
        <begin position="4"/>
        <end position="93"/>
    </location>
</feature>
<dbReference type="InterPro" id="IPR009926">
    <property type="entry name" value="T3SS_YcgR_PilZN"/>
</dbReference>
<evidence type="ECO:0000313" key="3">
    <source>
        <dbReference type="EMBL" id="PTQ55704.1"/>
    </source>
</evidence>
<dbReference type="AlphaFoldDB" id="A0A2R6XZ54"/>
<name>A0A2R6XZ54_9BACL</name>
<dbReference type="Pfam" id="PF07238">
    <property type="entry name" value="PilZ"/>
    <property type="match status" value="1"/>
</dbReference>
<proteinExistence type="predicted"/>
<feature type="domain" description="PilZ" evidence="1">
    <location>
        <begin position="102"/>
        <end position="210"/>
    </location>
</feature>
<protein>
    <recommendedName>
        <fullName evidence="5">Flagellar protein</fullName>
    </recommendedName>
</protein>
<evidence type="ECO:0000313" key="4">
    <source>
        <dbReference type="Proteomes" id="UP000244338"/>
    </source>
</evidence>
<reference evidence="4" key="1">
    <citation type="journal article" date="2018" name="Sci. Rep.">
        <title>Lignite coal burning seam in the remote Altai Mountains harbors a hydrogen-driven thermophilic microbial community.</title>
        <authorList>
            <person name="Kadnikov V.V."/>
            <person name="Mardanov A.V."/>
            <person name="Ivasenko D.A."/>
            <person name="Antsiferov D.V."/>
            <person name="Beletsky A.V."/>
            <person name="Karnachuk O.V."/>
            <person name="Ravin N.V."/>
        </authorList>
    </citation>
    <scope>NUCLEOTIDE SEQUENCE [LARGE SCALE GENOMIC DNA]</scope>
</reference>